<dbReference type="InterPro" id="IPR029021">
    <property type="entry name" value="Prot-tyrosine_phosphatase-like"/>
</dbReference>
<protein>
    <recommendedName>
        <fullName evidence="1">DSP-PTPase phosphatase fused to NAD+ Kinase domain-containing protein</fullName>
    </recommendedName>
</protein>
<feature type="domain" description="DSP-PTPase phosphatase fused to NAD+ Kinase" evidence="1">
    <location>
        <begin position="12"/>
        <end position="123"/>
    </location>
</feature>
<gene>
    <name evidence="2" type="ORF">METZ01_LOCUS311906</name>
</gene>
<dbReference type="SUPFAM" id="SSF52799">
    <property type="entry name" value="(Phosphotyrosine protein) phosphatases II"/>
    <property type="match status" value="1"/>
</dbReference>
<evidence type="ECO:0000313" key="2">
    <source>
        <dbReference type="EMBL" id="SVC59052.1"/>
    </source>
</evidence>
<accession>A0A382NH60</accession>
<evidence type="ECO:0000259" key="1">
    <source>
        <dbReference type="Pfam" id="PF22741"/>
    </source>
</evidence>
<sequence>MDIFNHLVINKQLITGGHPSKDSFKKLSKKGVAVVINLLPSHQNFIDNEEFLVAENNMDYIYIPVEWDNPKATDFNSFVIAMKKHQGEKIFVHCAKNMRVSAFVYLYRILYDNIPKKKAKESMEKIWKPSDTWKEFIQKILNLSVIHSRNPAIWKP</sequence>
<name>A0A382NH60_9ZZZZ</name>
<dbReference type="Pfam" id="PF22741">
    <property type="entry name" value="PTP-NADK"/>
    <property type="match status" value="1"/>
</dbReference>
<dbReference type="EMBL" id="UINC01099632">
    <property type="protein sequence ID" value="SVC59052.1"/>
    <property type="molecule type" value="Genomic_DNA"/>
</dbReference>
<dbReference type="AlphaFoldDB" id="A0A382NH60"/>
<dbReference type="CDD" id="cd14503">
    <property type="entry name" value="PTP-bact"/>
    <property type="match status" value="1"/>
</dbReference>
<proteinExistence type="predicted"/>
<organism evidence="2">
    <name type="scientific">marine metagenome</name>
    <dbReference type="NCBI Taxonomy" id="408172"/>
    <lineage>
        <taxon>unclassified sequences</taxon>
        <taxon>metagenomes</taxon>
        <taxon>ecological metagenomes</taxon>
    </lineage>
</organism>
<reference evidence="2" key="1">
    <citation type="submission" date="2018-05" db="EMBL/GenBank/DDBJ databases">
        <authorList>
            <person name="Lanie J.A."/>
            <person name="Ng W.-L."/>
            <person name="Kazmierczak K.M."/>
            <person name="Andrzejewski T.M."/>
            <person name="Davidsen T.M."/>
            <person name="Wayne K.J."/>
            <person name="Tettelin H."/>
            <person name="Glass J.I."/>
            <person name="Rusch D."/>
            <person name="Podicherti R."/>
            <person name="Tsui H.-C.T."/>
            <person name="Winkler M.E."/>
        </authorList>
    </citation>
    <scope>NUCLEOTIDE SEQUENCE</scope>
</reference>
<dbReference type="InterPro" id="IPR055214">
    <property type="entry name" value="PTP-NADK"/>
</dbReference>
<dbReference type="Gene3D" id="3.90.190.10">
    <property type="entry name" value="Protein tyrosine phosphatase superfamily"/>
    <property type="match status" value="1"/>
</dbReference>